<protein>
    <recommendedName>
        <fullName evidence="4">Metallothionein</fullName>
    </recommendedName>
</protein>
<dbReference type="AlphaFoldDB" id="A0A8C2RRF2"/>
<evidence type="ECO:0000256" key="4">
    <source>
        <dbReference type="RuleBase" id="RU000621"/>
    </source>
</evidence>
<keyword evidence="2 4" id="KW-0479">Metal-binding</keyword>
<dbReference type="InterPro" id="IPR000006">
    <property type="entry name" value="Metalthion_vert"/>
</dbReference>
<dbReference type="InterPro" id="IPR023587">
    <property type="entry name" value="Metalthion_dom_sf_vert"/>
</dbReference>
<name>A0A8C2RRF2_CAPHI</name>
<evidence type="ECO:0000313" key="5">
    <source>
        <dbReference type="Ensembl" id="ENSCHIP00010032762.1"/>
    </source>
</evidence>
<accession>A0A8C2RRF2</accession>
<dbReference type="Gene3D" id="4.10.10.10">
    <property type="entry name" value="Metallothionein Isoform II"/>
    <property type="match status" value="1"/>
</dbReference>
<keyword evidence="3 4" id="KW-0480">Metal-thiolate cluster</keyword>
<evidence type="ECO:0000256" key="1">
    <source>
        <dbReference type="ARBA" id="ARBA00007283"/>
    </source>
</evidence>
<reference evidence="5" key="1">
    <citation type="submission" date="2019-03" db="EMBL/GenBank/DDBJ databases">
        <title>Genome sequencing and reference-guided assembly of Black Bengal Goat (Capra hircus).</title>
        <authorList>
            <person name="Siddiki A.Z."/>
            <person name="Baten A."/>
            <person name="Billah M."/>
            <person name="Alam M.A.U."/>
            <person name="Shawrob K.S.M."/>
            <person name="Saha S."/>
            <person name="Chowdhury M."/>
            <person name="Rahman A.H."/>
            <person name="Stear M."/>
            <person name="Miah G."/>
            <person name="Das G.B."/>
            <person name="Hossain M.M."/>
            <person name="Kumkum M."/>
            <person name="Islam M.S."/>
            <person name="Mollah A.M."/>
            <person name="Ahsan A."/>
            <person name="Tusar F."/>
            <person name="Khan M.K.I."/>
        </authorList>
    </citation>
    <scope>NUCLEOTIDE SEQUENCE [LARGE SCALE GENOMIC DNA]</scope>
</reference>
<dbReference type="SUPFAM" id="SSF57868">
    <property type="entry name" value="Metallothionein"/>
    <property type="match status" value="1"/>
</dbReference>
<dbReference type="Pfam" id="PF00131">
    <property type="entry name" value="Metallothio"/>
    <property type="match status" value="1"/>
</dbReference>
<dbReference type="Ensembl" id="ENSCHIT00010046102.1">
    <property type="protein sequence ID" value="ENSCHIP00010032762.1"/>
    <property type="gene ID" value="ENSCHIG00010024317.1"/>
</dbReference>
<organism evidence="5">
    <name type="scientific">Capra hircus</name>
    <name type="common">Goat</name>
    <dbReference type="NCBI Taxonomy" id="9925"/>
    <lineage>
        <taxon>Eukaryota</taxon>
        <taxon>Metazoa</taxon>
        <taxon>Chordata</taxon>
        <taxon>Craniata</taxon>
        <taxon>Vertebrata</taxon>
        <taxon>Euteleostomi</taxon>
        <taxon>Mammalia</taxon>
        <taxon>Eutheria</taxon>
        <taxon>Laurasiatheria</taxon>
        <taxon>Artiodactyla</taxon>
        <taxon>Ruminantia</taxon>
        <taxon>Pecora</taxon>
        <taxon>Bovidae</taxon>
        <taxon>Caprinae</taxon>
        <taxon>Capra</taxon>
    </lineage>
</organism>
<sequence>VDPNRSCTAGGSCMCAGSCKRRACECTSCRKSCCFCVVDLKKKSHEGSCQKAEFILSKLGCWSDIFYKSWL</sequence>
<dbReference type="InterPro" id="IPR017854">
    <property type="entry name" value="Metalthion_dom_sf"/>
</dbReference>
<evidence type="ECO:0000256" key="3">
    <source>
        <dbReference type="ARBA" id="ARBA00022851"/>
    </source>
</evidence>
<evidence type="ECO:0000256" key="2">
    <source>
        <dbReference type="ARBA" id="ARBA00022723"/>
    </source>
</evidence>
<comment type="function">
    <text evidence="4">Metallothioneins have a high content of cysteine residues that bind various heavy metals.</text>
</comment>
<dbReference type="GO" id="GO:0046872">
    <property type="term" value="F:metal ion binding"/>
    <property type="evidence" value="ECO:0007669"/>
    <property type="project" value="UniProtKB-KW"/>
</dbReference>
<comment type="similarity">
    <text evidence="1 4">Belongs to the metallothionein superfamily. Type 1 family.</text>
</comment>
<reference evidence="5" key="2">
    <citation type="submission" date="2025-08" db="UniProtKB">
        <authorList>
            <consortium name="Ensembl"/>
        </authorList>
    </citation>
    <scope>IDENTIFICATION</scope>
</reference>
<proteinExistence type="inferred from homology"/>